<evidence type="ECO:0000313" key="2">
    <source>
        <dbReference type="Proteomes" id="UP000325440"/>
    </source>
</evidence>
<proteinExistence type="predicted"/>
<organism evidence="1 2">
    <name type="scientific">Cinara cedri</name>
    <dbReference type="NCBI Taxonomy" id="506608"/>
    <lineage>
        <taxon>Eukaryota</taxon>
        <taxon>Metazoa</taxon>
        <taxon>Ecdysozoa</taxon>
        <taxon>Arthropoda</taxon>
        <taxon>Hexapoda</taxon>
        <taxon>Insecta</taxon>
        <taxon>Pterygota</taxon>
        <taxon>Neoptera</taxon>
        <taxon>Paraneoptera</taxon>
        <taxon>Hemiptera</taxon>
        <taxon>Sternorrhyncha</taxon>
        <taxon>Aphidomorpha</taxon>
        <taxon>Aphidoidea</taxon>
        <taxon>Aphididae</taxon>
        <taxon>Lachninae</taxon>
        <taxon>Cinara</taxon>
    </lineage>
</organism>
<dbReference type="Proteomes" id="UP000325440">
    <property type="component" value="Unassembled WGS sequence"/>
</dbReference>
<keyword evidence="2" id="KW-1185">Reference proteome</keyword>
<reference evidence="1 2" key="1">
    <citation type="submission" date="2019-08" db="EMBL/GenBank/DDBJ databases">
        <authorList>
            <person name="Alioto T."/>
            <person name="Alioto T."/>
            <person name="Gomez Garrido J."/>
        </authorList>
    </citation>
    <scope>NUCLEOTIDE SEQUENCE [LARGE SCALE GENOMIC DNA]</scope>
</reference>
<dbReference type="OrthoDB" id="6629496at2759"/>
<accession>A0A5E4M7Q6</accession>
<name>A0A5E4M7Q6_9HEMI</name>
<dbReference type="AlphaFoldDB" id="A0A5E4M7Q6"/>
<evidence type="ECO:0000313" key="1">
    <source>
        <dbReference type="EMBL" id="VVC26831.1"/>
    </source>
</evidence>
<sequence>SHVINQVLKESLEHERRSLNAIVYGIPEFSSSSIQRISDDSSAFRTLLKPHSIHISDNSKIIRLDKVYPDKTRPPKLLSGSKEFTSKLVSDFVSVKNGALYPTGFRIVNDKTLLQRNLLRSCHAELDNRRLNGKTNLEISNSFSSQPIHGFYQNCQELRSKLSDFICNAAAFNHLFIILSETWLTNGIYDNELGLYNYNVFRCDRSPLTSNSVVLNLFGFVSPSSTVTQQYVSLTSK</sequence>
<dbReference type="EMBL" id="CABPRJ010000049">
    <property type="protein sequence ID" value="VVC26831.1"/>
    <property type="molecule type" value="Genomic_DNA"/>
</dbReference>
<feature type="non-terminal residue" evidence="1">
    <location>
        <position position="1"/>
    </location>
</feature>
<protein>
    <submittedName>
        <fullName evidence="1">Uncharacterized protein</fullName>
    </submittedName>
</protein>
<gene>
    <name evidence="1" type="ORF">CINCED_3A002963</name>
</gene>